<keyword evidence="2" id="KW-1185">Reference proteome</keyword>
<evidence type="ECO:0000313" key="1">
    <source>
        <dbReference type="Ensembl" id="ENSCINP00000035621.1"/>
    </source>
</evidence>
<dbReference type="Ensembl" id="ENSCINT00000035253.1">
    <property type="protein sequence ID" value="ENSCINP00000035621.1"/>
    <property type="gene ID" value="ENSCING00000024401.1"/>
</dbReference>
<proteinExistence type="predicted"/>
<reference evidence="1" key="2">
    <citation type="journal article" date="2008" name="Genome Biol.">
        <title>Improved genome assembly and evidence-based global gene model set for the chordate Ciona intestinalis: new insight into intron and operon populations.</title>
        <authorList>
            <person name="Satou Y."/>
            <person name="Mineta K."/>
            <person name="Ogasawara M."/>
            <person name="Sasakura Y."/>
            <person name="Shoguchi E."/>
            <person name="Ueno K."/>
            <person name="Yamada L."/>
            <person name="Matsumoto J."/>
            <person name="Wasserscheid J."/>
            <person name="Dewar K."/>
            <person name="Wiley G.B."/>
            <person name="Macmil S.L."/>
            <person name="Roe B.A."/>
            <person name="Zeller R.W."/>
            <person name="Hastings K.E."/>
            <person name="Lemaire P."/>
            <person name="Lindquist E."/>
            <person name="Endo T."/>
            <person name="Hotta K."/>
            <person name="Inaba K."/>
        </authorList>
    </citation>
    <scope>NUCLEOTIDE SEQUENCE [LARGE SCALE GENOMIC DNA]</scope>
    <source>
        <strain evidence="1">wild type</strain>
    </source>
</reference>
<name>H2Y137_CIOIN</name>
<evidence type="ECO:0000313" key="2">
    <source>
        <dbReference type="Proteomes" id="UP000008144"/>
    </source>
</evidence>
<protein>
    <submittedName>
        <fullName evidence="1">Uncharacterized protein</fullName>
    </submittedName>
</protein>
<reference evidence="2" key="1">
    <citation type="journal article" date="2002" name="Science">
        <title>The draft genome of Ciona intestinalis: insights into chordate and vertebrate origins.</title>
        <authorList>
            <person name="Dehal P."/>
            <person name="Satou Y."/>
            <person name="Campbell R.K."/>
            <person name="Chapman J."/>
            <person name="Degnan B."/>
            <person name="De Tomaso A."/>
            <person name="Davidson B."/>
            <person name="Di Gregorio A."/>
            <person name="Gelpke M."/>
            <person name="Goodstein D.M."/>
            <person name="Harafuji N."/>
            <person name="Hastings K.E."/>
            <person name="Ho I."/>
            <person name="Hotta K."/>
            <person name="Huang W."/>
            <person name="Kawashima T."/>
            <person name="Lemaire P."/>
            <person name="Martinez D."/>
            <person name="Meinertzhagen I.A."/>
            <person name="Necula S."/>
            <person name="Nonaka M."/>
            <person name="Putnam N."/>
            <person name="Rash S."/>
            <person name="Saiga H."/>
            <person name="Satake M."/>
            <person name="Terry A."/>
            <person name="Yamada L."/>
            <person name="Wang H.G."/>
            <person name="Awazu S."/>
            <person name="Azumi K."/>
            <person name="Boore J."/>
            <person name="Branno M."/>
            <person name="Chin-Bow S."/>
            <person name="DeSantis R."/>
            <person name="Doyle S."/>
            <person name="Francino P."/>
            <person name="Keys D.N."/>
            <person name="Haga S."/>
            <person name="Hayashi H."/>
            <person name="Hino K."/>
            <person name="Imai K.S."/>
            <person name="Inaba K."/>
            <person name="Kano S."/>
            <person name="Kobayashi K."/>
            <person name="Kobayashi M."/>
            <person name="Lee B.I."/>
            <person name="Makabe K.W."/>
            <person name="Manohar C."/>
            <person name="Matassi G."/>
            <person name="Medina M."/>
            <person name="Mochizuki Y."/>
            <person name="Mount S."/>
            <person name="Morishita T."/>
            <person name="Miura S."/>
            <person name="Nakayama A."/>
            <person name="Nishizaka S."/>
            <person name="Nomoto H."/>
            <person name="Ohta F."/>
            <person name="Oishi K."/>
            <person name="Rigoutsos I."/>
            <person name="Sano M."/>
            <person name="Sasaki A."/>
            <person name="Sasakura Y."/>
            <person name="Shoguchi E."/>
            <person name="Shin-i T."/>
            <person name="Spagnuolo A."/>
            <person name="Stainier D."/>
            <person name="Suzuki M.M."/>
            <person name="Tassy O."/>
            <person name="Takatori N."/>
            <person name="Tokuoka M."/>
            <person name="Yagi K."/>
            <person name="Yoshizaki F."/>
            <person name="Wada S."/>
            <person name="Zhang C."/>
            <person name="Hyatt P.D."/>
            <person name="Larimer F."/>
            <person name="Detter C."/>
            <person name="Doggett N."/>
            <person name="Glavina T."/>
            <person name="Hawkins T."/>
            <person name="Richardson P."/>
            <person name="Lucas S."/>
            <person name="Kohara Y."/>
            <person name="Levine M."/>
            <person name="Satoh N."/>
            <person name="Rokhsar D.S."/>
        </authorList>
    </citation>
    <scope>NUCLEOTIDE SEQUENCE [LARGE SCALE GENOMIC DNA]</scope>
</reference>
<dbReference type="EMBL" id="EAAA01003000">
    <property type="status" value="NOT_ANNOTATED_CDS"/>
    <property type="molecule type" value="Genomic_DNA"/>
</dbReference>
<dbReference type="HOGENOM" id="CLU_3241862_0_0_1"/>
<organism evidence="1 2">
    <name type="scientific">Ciona intestinalis</name>
    <name type="common">Transparent sea squirt</name>
    <name type="synonym">Ascidia intestinalis</name>
    <dbReference type="NCBI Taxonomy" id="7719"/>
    <lineage>
        <taxon>Eukaryota</taxon>
        <taxon>Metazoa</taxon>
        <taxon>Chordata</taxon>
        <taxon>Tunicata</taxon>
        <taxon>Ascidiacea</taxon>
        <taxon>Phlebobranchia</taxon>
        <taxon>Cionidae</taxon>
        <taxon>Ciona</taxon>
    </lineage>
</organism>
<dbReference type="InParanoid" id="H2Y137"/>
<dbReference type="Proteomes" id="UP000008144">
    <property type="component" value="Chromosome 9"/>
</dbReference>
<reference evidence="1" key="3">
    <citation type="submission" date="2025-08" db="UniProtKB">
        <authorList>
            <consortium name="Ensembl"/>
        </authorList>
    </citation>
    <scope>IDENTIFICATION</scope>
</reference>
<sequence length="43" mass="4918">MRVYVSGLNVDTTKLREANRVTRTISGLNICHFNSLINQPTKR</sequence>
<accession>H2Y137</accession>
<dbReference type="AlphaFoldDB" id="H2Y137"/>
<reference evidence="1" key="4">
    <citation type="submission" date="2025-09" db="UniProtKB">
        <authorList>
            <consortium name="Ensembl"/>
        </authorList>
    </citation>
    <scope>IDENTIFICATION</scope>
</reference>